<feature type="domain" description="Peptidase M26 N-terminal" evidence="2">
    <location>
        <begin position="35"/>
        <end position="134"/>
    </location>
</feature>
<dbReference type="GO" id="GO:0008270">
    <property type="term" value="F:zinc ion binding"/>
    <property type="evidence" value="ECO:0007669"/>
    <property type="project" value="InterPro"/>
</dbReference>
<protein>
    <submittedName>
        <fullName evidence="4">Por secretion system C-terminal sorting domain-containing protein</fullName>
    </submittedName>
</protein>
<evidence type="ECO:0000259" key="3">
    <source>
        <dbReference type="Pfam" id="PF07581"/>
    </source>
</evidence>
<evidence type="ECO:0000259" key="2">
    <source>
        <dbReference type="Pfam" id="PF05342"/>
    </source>
</evidence>
<name>A0A521EZX8_SACCC</name>
<dbReference type="GO" id="GO:0004222">
    <property type="term" value="F:metalloendopeptidase activity"/>
    <property type="evidence" value="ECO:0007669"/>
    <property type="project" value="InterPro"/>
</dbReference>
<dbReference type="InterPro" id="IPR011050">
    <property type="entry name" value="Pectin_lyase_fold/virulence"/>
</dbReference>
<dbReference type="InterPro" id="IPR011493">
    <property type="entry name" value="GLUG"/>
</dbReference>
<feature type="domain" description="GLUG" evidence="3">
    <location>
        <begin position="196"/>
        <end position="220"/>
    </location>
</feature>
<dbReference type="Pfam" id="PF05342">
    <property type="entry name" value="Peptidase_M26_N"/>
    <property type="match status" value="1"/>
</dbReference>
<dbReference type="Proteomes" id="UP000319040">
    <property type="component" value="Unassembled WGS sequence"/>
</dbReference>
<dbReference type="Gene3D" id="2.160.20.110">
    <property type="match status" value="1"/>
</dbReference>
<keyword evidence="1" id="KW-0732">Signal</keyword>
<dbReference type="AlphaFoldDB" id="A0A521EZX8"/>
<evidence type="ECO:0000256" key="1">
    <source>
        <dbReference type="SAM" id="SignalP"/>
    </source>
</evidence>
<dbReference type="OrthoDB" id="1082012at2"/>
<feature type="signal peptide" evidence="1">
    <location>
        <begin position="1"/>
        <end position="22"/>
    </location>
</feature>
<sequence length="422" mass="44975">MKHFNFKILIALFVFTFTMLNASHSQTQISTVADLQAMSSNPSGEFILNNDIDMQNQNWSSFDFTGTLDGNGFSIMNLTIQHDGDRGGVFNNITGATISNLGLENITVNTPNAWAAALAGNASNSTVSKCFVSGSITSNGFAGSFIGHVDNSTVSECYSTATVTGRDHVGGIVAHINGNGGTIENCYYNGAVYSTGWQVGGIAGWAEGSAVISKCYAKGTTGSQSGFSGGMLGVAPGGQSVSITECIGMQTSMTTVNPDIEKTYRIVGDHGGATYTNNYGFDQMGLTDPHKFFWESEADGKDGADLTASQFKDASFYATNLSWDFKNVWYMDTDGPVLRWQGDYPTSVLNLEKSNIKIFSSQGQIHVVGAEANSLVEIYDIAGKLKVSEYITNSEPVYNVKGILIVRVTSAKGTIVGKLVNL</sequence>
<dbReference type="InterPro" id="IPR008006">
    <property type="entry name" value="Peptidase_M26_N_dom"/>
</dbReference>
<proteinExistence type="predicted"/>
<evidence type="ECO:0000313" key="5">
    <source>
        <dbReference type="Proteomes" id="UP000319040"/>
    </source>
</evidence>
<dbReference type="SUPFAM" id="SSF51126">
    <property type="entry name" value="Pectin lyase-like"/>
    <property type="match status" value="1"/>
</dbReference>
<organism evidence="4 5">
    <name type="scientific">Saccharicrinis carchari</name>
    <dbReference type="NCBI Taxonomy" id="1168039"/>
    <lineage>
        <taxon>Bacteria</taxon>
        <taxon>Pseudomonadati</taxon>
        <taxon>Bacteroidota</taxon>
        <taxon>Bacteroidia</taxon>
        <taxon>Marinilabiliales</taxon>
        <taxon>Marinilabiliaceae</taxon>
        <taxon>Saccharicrinis</taxon>
    </lineage>
</organism>
<keyword evidence="5" id="KW-1185">Reference proteome</keyword>
<dbReference type="GO" id="GO:0016020">
    <property type="term" value="C:membrane"/>
    <property type="evidence" value="ECO:0007669"/>
    <property type="project" value="InterPro"/>
</dbReference>
<accession>A0A521EZX8</accession>
<gene>
    <name evidence="4" type="ORF">SAMN06265379_11239</name>
</gene>
<dbReference type="RefSeq" id="WP_142534608.1">
    <property type="nucleotide sequence ID" value="NZ_FXTB01000012.1"/>
</dbReference>
<feature type="chain" id="PRO_5022222157" evidence="1">
    <location>
        <begin position="23"/>
        <end position="422"/>
    </location>
</feature>
<evidence type="ECO:0000313" key="4">
    <source>
        <dbReference type="EMBL" id="SMO89423.1"/>
    </source>
</evidence>
<dbReference type="EMBL" id="FXTB01000012">
    <property type="protein sequence ID" value="SMO89423.1"/>
    <property type="molecule type" value="Genomic_DNA"/>
</dbReference>
<reference evidence="4 5" key="1">
    <citation type="submission" date="2017-05" db="EMBL/GenBank/DDBJ databases">
        <authorList>
            <person name="Varghese N."/>
            <person name="Submissions S."/>
        </authorList>
    </citation>
    <scope>NUCLEOTIDE SEQUENCE [LARGE SCALE GENOMIC DNA]</scope>
    <source>
        <strain evidence="4 5">DSM 27040</strain>
    </source>
</reference>
<dbReference type="Pfam" id="PF07581">
    <property type="entry name" value="Glug"/>
    <property type="match status" value="1"/>
</dbReference>